<evidence type="ECO:0000313" key="9">
    <source>
        <dbReference type="EMBL" id="PIA37220.1"/>
    </source>
</evidence>
<proteinExistence type="predicted"/>
<keyword evidence="4" id="KW-0238">DNA-binding</keyword>
<evidence type="ECO:0000256" key="1">
    <source>
        <dbReference type="ARBA" id="ARBA00004123"/>
    </source>
</evidence>
<dbReference type="SMART" id="SM00717">
    <property type="entry name" value="SANT"/>
    <property type="match status" value="2"/>
</dbReference>
<dbReference type="InterPro" id="IPR001005">
    <property type="entry name" value="SANT/Myb"/>
</dbReference>
<gene>
    <name evidence="9" type="ORF">AQUCO_03000066v1</name>
</gene>
<dbReference type="STRING" id="218851.A0A2G5D126"/>
<dbReference type="Proteomes" id="UP000230069">
    <property type="component" value="Unassembled WGS sequence"/>
</dbReference>
<evidence type="ECO:0000256" key="3">
    <source>
        <dbReference type="ARBA" id="ARBA00023015"/>
    </source>
</evidence>
<evidence type="ECO:0000313" key="10">
    <source>
        <dbReference type="Proteomes" id="UP000230069"/>
    </source>
</evidence>
<protein>
    <submittedName>
        <fullName evidence="9">Uncharacterized protein</fullName>
    </submittedName>
</protein>
<feature type="domain" description="HTH myb-type" evidence="8">
    <location>
        <begin position="67"/>
        <end position="117"/>
    </location>
</feature>
<dbReference type="InterPro" id="IPR017930">
    <property type="entry name" value="Myb_dom"/>
</dbReference>
<name>A0A2G5D126_AQUCA</name>
<dbReference type="SUPFAM" id="SSF46689">
    <property type="entry name" value="Homeodomain-like"/>
    <property type="match status" value="1"/>
</dbReference>
<feature type="domain" description="Myb-like" evidence="7">
    <location>
        <begin position="9"/>
        <end position="62"/>
    </location>
</feature>
<evidence type="ECO:0000256" key="6">
    <source>
        <dbReference type="ARBA" id="ARBA00023242"/>
    </source>
</evidence>
<evidence type="ECO:0000256" key="5">
    <source>
        <dbReference type="ARBA" id="ARBA00023163"/>
    </source>
</evidence>
<dbReference type="PROSITE" id="PS50090">
    <property type="entry name" value="MYB_LIKE"/>
    <property type="match status" value="2"/>
</dbReference>
<dbReference type="InParanoid" id="A0A2G5D126"/>
<dbReference type="OrthoDB" id="2143914at2759"/>
<reference evidence="9 10" key="1">
    <citation type="submission" date="2017-09" db="EMBL/GenBank/DDBJ databases">
        <title>WGS assembly of Aquilegia coerulea Goldsmith.</title>
        <authorList>
            <person name="Hodges S."/>
            <person name="Kramer E."/>
            <person name="Nordborg M."/>
            <person name="Tomkins J."/>
            <person name="Borevitz J."/>
            <person name="Derieg N."/>
            <person name="Yan J."/>
            <person name="Mihaltcheva S."/>
            <person name="Hayes R.D."/>
            <person name="Rokhsar D."/>
        </authorList>
    </citation>
    <scope>NUCLEOTIDE SEQUENCE [LARGE SCALE GENOMIC DNA]</scope>
    <source>
        <strain evidence="10">cv. Goldsmith</strain>
    </source>
</reference>
<evidence type="ECO:0000259" key="8">
    <source>
        <dbReference type="PROSITE" id="PS51294"/>
    </source>
</evidence>
<keyword evidence="2" id="KW-0677">Repeat</keyword>
<dbReference type="EMBL" id="KZ305047">
    <property type="protein sequence ID" value="PIA37220.1"/>
    <property type="molecule type" value="Genomic_DNA"/>
</dbReference>
<evidence type="ECO:0000256" key="2">
    <source>
        <dbReference type="ARBA" id="ARBA00022737"/>
    </source>
</evidence>
<dbReference type="GO" id="GO:0005634">
    <property type="term" value="C:nucleus"/>
    <property type="evidence" value="ECO:0007669"/>
    <property type="project" value="UniProtKB-SubCell"/>
</dbReference>
<keyword evidence="3" id="KW-0805">Transcription regulation</keyword>
<dbReference type="FunFam" id="1.10.10.60:FF:000015">
    <property type="entry name" value="Transcription factor RAX3"/>
    <property type="match status" value="1"/>
</dbReference>
<comment type="subcellular location">
    <subcellularLocation>
        <location evidence="1">Nucleus</location>
    </subcellularLocation>
</comment>
<sequence length="336" mass="37211">MGRAPCCDKANVKKGPWSPEEDTRLKEYIEKFGTGGNWIALPQKAGLKRCGKSCRLRWLNYLRPNIKHGQFSDDEDKVICSLFASIGSRWSIIAAQLPGRTDNDIKNYWNTKLKKKFMGFVPSSQIKALPPIFPSPFHTGSTYDYYPLSKSLPDLESLSIPSNFLNNTNTTTSIISTSLHESQQNLEGFMHHYQEKDNFLIFGGEPSCSSSDGSCTNQISYNKDIEYDYSGNGNGGGGGGGNGPNGVRLGQESYFCNGVQDNQKFMLGNGSIGSNGWSDQRLNSGLMWGDDQTSLPLDHHHYDGLEDIKLVKNSSGSCSNIFNGDETKAQSRIMYF</sequence>
<dbReference type="Gene3D" id="1.10.10.60">
    <property type="entry name" value="Homeodomain-like"/>
    <property type="match status" value="2"/>
</dbReference>
<dbReference type="PROSITE" id="PS51294">
    <property type="entry name" value="HTH_MYB"/>
    <property type="match status" value="2"/>
</dbReference>
<keyword evidence="10" id="KW-1185">Reference proteome</keyword>
<dbReference type="Pfam" id="PF00249">
    <property type="entry name" value="Myb_DNA-binding"/>
    <property type="match status" value="2"/>
</dbReference>
<feature type="domain" description="HTH myb-type" evidence="8">
    <location>
        <begin position="9"/>
        <end position="66"/>
    </location>
</feature>
<evidence type="ECO:0000259" key="7">
    <source>
        <dbReference type="PROSITE" id="PS50090"/>
    </source>
</evidence>
<accession>A0A2G5D126</accession>
<dbReference type="AlphaFoldDB" id="A0A2G5D126"/>
<feature type="domain" description="Myb-like" evidence="7">
    <location>
        <begin position="63"/>
        <end position="113"/>
    </location>
</feature>
<dbReference type="PANTHER" id="PTHR48000:SF72">
    <property type="entry name" value="TRANSCRIPTION FACTOR RAX2-LIKE"/>
    <property type="match status" value="1"/>
</dbReference>
<keyword evidence="5" id="KW-0804">Transcription</keyword>
<dbReference type="PANTHER" id="PTHR48000">
    <property type="entry name" value="OS09G0431300 PROTEIN"/>
    <property type="match status" value="1"/>
</dbReference>
<organism evidence="9 10">
    <name type="scientific">Aquilegia coerulea</name>
    <name type="common">Rocky mountain columbine</name>
    <dbReference type="NCBI Taxonomy" id="218851"/>
    <lineage>
        <taxon>Eukaryota</taxon>
        <taxon>Viridiplantae</taxon>
        <taxon>Streptophyta</taxon>
        <taxon>Embryophyta</taxon>
        <taxon>Tracheophyta</taxon>
        <taxon>Spermatophyta</taxon>
        <taxon>Magnoliopsida</taxon>
        <taxon>Ranunculales</taxon>
        <taxon>Ranunculaceae</taxon>
        <taxon>Thalictroideae</taxon>
        <taxon>Aquilegia</taxon>
    </lineage>
</organism>
<evidence type="ECO:0000256" key="4">
    <source>
        <dbReference type="ARBA" id="ARBA00023125"/>
    </source>
</evidence>
<dbReference type="InterPro" id="IPR009057">
    <property type="entry name" value="Homeodomain-like_sf"/>
</dbReference>
<keyword evidence="6" id="KW-0539">Nucleus</keyword>
<dbReference type="GO" id="GO:0003677">
    <property type="term" value="F:DNA binding"/>
    <property type="evidence" value="ECO:0007669"/>
    <property type="project" value="UniProtKB-KW"/>
</dbReference>
<dbReference type="CDD" id="cd00167">
    <property type="entry name" value="SANT"/>
    <property type="match status" value="2"/>
</dbReference>